<dbReference type="SUPFAM" id="SSF53756">
    <property type="entry name" value="UDP-Glycosyltransferase/glycogen phosphorylase"/>
    <property type="match status" value="1"/>
</dbReference>
<evidence type="ECO:0000313" key="2">
    <source>
        <dbReference type="Proteomes" id="UP000003643"/>
    </source>
</evidence>
<comment type="caution">
    <text evidence="1">The sequence shown here is derived from an EMBL/GenBank/DDBJ whole genome shotgun (WGS) entry which is preliminary data.</text>
</comment>
<dbReference type="Proteomes" id="UP000003643">
    <property type="component" value="Unassembled WGS sequence"/>
</dbReference>
<sequence length="470" mass="56209">MKENYSQKTTDEILKIIINYENEENLFSKKIKGVYFYKLIRVGLYNKILNVILGTKNAQDSMRNGTIVFNFLKKYIVNLFNKDKKSFDVLLFDTGRVFSYEGQKESIYMYDIIKKLKNKELSFRIVYPWITPNENRVFEAPPTFKYFLQYIFLTIKLKLNKKLNFQKFDIDETRFIENCNKELCNLLGINPNLSLFDKSEIDREIEKFKIQYNYYFSYFKKKNIKEIYIICAYGKEGVVAAAKDLNIKVIEIQHGTITKYHLAYHYPTNQKIPYFPKYFYSFGKYWEEIVAFPKGTKLKVYGFPYLQNQLIKYKDVEEKKDQILFISQGHIGEKLLYKAIEFALKNRNKNIVYRLHPGELRYSIKNYMSILQKYTLNNFILEDCKEELYKLMKESEYIFAVSSTTVYEALALGKDVGIINLPSYEEVIDLIRQSYVDFYEEKDINEIYISHFKNTDYNKFFNMEMEEGLC</sequence>
<dbReference type="EMBL" id="ADVK01000055">
    <property type="protein sequence ID" value="EFG94428.1"/>
    <property type="molecule type" value="Genomic_DNA"/>
</dbReference>
<reference evidence="1 2" key="1">
    <citation type="submission" date="2010-04" db="EMBL/GenBank/DDBJ databases">
        <authorList>
            <person name="Qin X."/>
            <person name="Bachman B."/>
            <person name="Battles P."/>
            <person name="Bell A."/>
            <person name="Bess C."/>
            <person name="Bickham C."/>
            <person name="Chaboub L."/>
            <person name="Chen D."/>
            <person name="Coyle M."/>
            <person name="Deiros D.R."/>
            <person name="Dinh H."/>
            <person name="Forbes L."/>
            <person name="Fowler G."/>
            <person name="Francisco L."/>
            <person name="Fu Q."/>
            <person name="Gubbala S."/>
            <person name="Hale W."/>
            <person name="Han Y."/>
            <person name="Hemphill L."/>
            <person name="Highlander S.K."/>
            <person name="Hirani K."/>
            <person name="Hogues M."/>
            <person name="Jackson L."/>
            <person name="Jakkamsetti A."/>
            <person name="Javaid M."/>
            <person name="Jiang H."/>
            <person name="Korchina V."/>
            <person name="Kovar C."/>
            <person name="Lara F."/>
            <person name="Lee S."/>
            <person name="Mata R."/>
            <person name="Mathew T."/>
            <person name="Moen C."/>
            <person name="Morales K."/>
            <person name="Munidasa M."/>
            <person name="Nazareth L."/>
            <person name="Ngo R."/>
            <person name="Nguyen L."/>
            <person name="Okwuonu G."/>
            <person name="Ongeri F."/>
            <person name="Patil S."/>
            <person name="Petrosino J."/>
            <person name="Pham C."/>
            <person name="Pham P."/>
            <person name="Pu L.-L."/>
            <person name="Puazo M."/>
            <person name="Raj R."/>
            <person name="Reid J."/>
            <person name="Rouhana J."/>
            <person name="Saada N."/>
            <person name="Shang Y."/>
            <person name="Simmons D."/>
            <person name="Thornton R."/>
            <person name="Warren J."/>
            <person name="Weissenberger G."/>
            <person name="Zhang J."/>
            <person name="Zhang L."/>
            <person name="Zhou C."/>
            <person name="Zhu D."/>
            <person name="Muzny D."/>
            <person name="Worley K."/>
            <person name="Gibbs R."/>
        </authorList>
    </citation>
    <scope>NUCLEOTIDE SEQUENCE [LARGE SCALE GENOMIC DNA]</scope>
    <source>
        <strain evidence="2">ATCC 23726 / VPI 4351</strain>
    </source>
</reference>
<dbReference type="RefSeq" id="WP_005904190.1">
    <property type="nucleotide sequence ID" value="NZ_ADVK01000055.1"/>
</dbReference>
<protein>
    <submittedName>
        <fullName evidence="1">Capsule polysaccharide biosynthesis protein</fullName>
    </submittedName>
</protein>
<proteinExistence type="predicted"/>
<dbReference type="AlphaFoldDB" id="D5RFG4"/>
<accession>D5RFG4</accession>
<gene>
    <name evidence="1" type="ORF">HMPREF0397_1949</name>
</gene>
<name>D5RFG4_FUSN2</name>
<evidence type="ECO:0000313" key="1">
    <source>
        <dbReference type="EMBL" id="EFG94428.1"/>
    </source>
</evidence>
<organism evidence="1 2">
    <name type="scientific">Fusobacterium nucleatum subsp. nucleatum (strain ATCC 23726 / VPI 4351)</name>
    <dbReference type="NCBI Taxonomy" id="525283"/>
    <lineage>
        <taxon>Bacteria</taxon>
        <taxon>Fusobacteriati</taxon>
        <taxon>Fusobacteriota</taxon>
        <taxon>Fusobacteriia</taxon>
        <taxon>Fusobacteriales</taxon>
        <taxon>Fusobacteriaceae</taxon>
        <taxon>Fusobacterium</taxon>
    </lineage>
</organism>